<dbReference type="Proteomes" id="UP000184731">
    <property type="component" value="Chromosome"/>
</dbReference>
<keyword evidence="1" id="KW-1133">Transmembrane helix</keyword>
<sequence>MLKNKLKLIKKIHVLFLLIGMIIGFFIPKFIQHKSTLDKSIFGEPLFELDGKVWFSNTLPQNMLFDYYGFEKNIYDAKREFLLKSALRIALAQDNGKMKELPPLQNLIEITPFDDALAKKYYDTAIRINGVQIFGGKSFDKVKNLIKMQLAYQKSNEIIDKKSGEMLSKNKIKILLPALIGPPLEMDLTLYPVRGNKKSEITVVDINDYANDKSRKNEIELKKIVKKYADKIKFVSVNFPQDNYGLSGYYEKNSFCAQEQGEEKFWTFRDKLLDLISEDSKNLEKKSKEIITQLEYKPIIDIAKNSGLNINQLIKCVSSGEAQQHVQKVRSQFLALKGFQGTPSLYINNRPVSVQLDKVEEAFELLK</sequence>
<organism evidence="3 4">
    <name type="scientific">Silvanigrella aquatica</name>
    <dbReference type="NCBI Taxonomy" id="1915309"/>
    <lineage>
        <taxon>Bacteria</taxon>
        <taxon>Pseudomonadati</taxon>
        <taxon>Bdellovibrionota</taxon>
        <taxon>Oligoflexia</taxon>
        <taxon>Silvanigrellales</taxon>
        <taxon>Silvanigrellaceae</taxon>
        <taxon>Silvanigrella</taxon>
    </lineage>
</organism>
<dbReference type="KEGG" id="saqi:AXG55_05410"/>
<dbReference type="Gene3D" id="3.40.30.10">
    <property type="entry name" value="Glutaredoxin"/>
    <property type="match status" value="1"/>
</dbReference>
<name>A0A1L4CZI2_9BACT</name>
<keyword evidence="1" id="KW-0812">Transmembrane</keyword>
<evidence type="ECO:0000256" key="1">
    <source>
        <dbReference type="SAM" id="Phobius"/>
    </source>
</evidence>
<gene>
    <name evidence="3" type="ORF">AXG55_05410</name>
</gene>
<proteinExistence type="predicted"/>
<dbReference type="RefSeq" id="WP_148697104.1">
    <property type="nucleotide sequence ID" value="NZ_CP017834.1"/>
</dbReference>
<evidence type="ECO:0000313" key="4">
    <source>
        <dbReference type="Proteomes" id="UP000184731"/>
    </source>
</evidence>
<keyword evidence="4" id="KW-1185">Reference proteome</keyword>
<evidence type="ECO:0000313" key="3">
    <source>
        <dbReference type="EMBL" id="APJ03373.1"/>
    </source>
</evidence>
<dbReference type="SUPFAM" id="SSF52833">
    <property type="entry name" value="Thioredoxin-like"/>
    <property type="match status" value="1"/>
</dbReference>
<feature type="transmembrane region" description="Helical" evidence="1">
    <location>
        <begin position="12"/>
        <end position="31"/>
    </location>
</feature>
<keyword evidence="1" id="KW-0472">Membrane</keyword>
<dbReference type="STRING" id="1915309.AXG55_05410"/>
<dbReference type="EMBL" id="CP017834">
    <property type="protein sequence ID" value="APJ03373.1"/>
    <property type="molecule type" value="Genomic_DNA"/>
</dbReference>
<accession>A0A1L4CZI2</accession>
<protein>
    <recommendedName>
        <fullName evidence="2">Thioredoxin-like fold domain-containing protein</fullName>
    </recommendedName>
</protein>
<dbReference type="AlphaFoldDB" id="A0A1L4CZI2"/>
<evidence type="ECO:0000259" key="2">
    <source>
        <dbReference type="Pfam" id="PF13462"/>
    </source>
</evidence>
<dbReference type="Pfam" id="PF13462">
    <property type="entry name" value="Thioredoxin_4"/>
    <property type="match status" value="1"/>
</dbReference>
<dbReference type="InterPro" id="IPR012336">
    <property type="entry name" value="Thioredoxin-like_fold"/>
</dbReference>
<dbReference type="InterPro" id="IPR036249">
    <property type="entry name" value="Thioredoxin-like_sf"/>
</dbReference>
<reference evidence="3 4" key="1">
    <citation type="submission" date="2016-10" db="EMBL/GenBank/DDBJ databases">
        <title>Silvanigrella aquatica sp. nov., isolated from a freshwater lake located in the Black Forest, Germany, description of Silvanigrellaceae fam. nov., Silvanigrellales ord. nov., reclassification of the order Bdellovibrionales in the class Oligoflexia, reclassification of the families Bacteriovoracaceae and Halobacteriovoraceae in the new order Bacteriovoracales ord. nov., and reclassification of the family Pseudobacteriovoracaceae in the order Oligoflexiales.</title>
        <authorList>
            <person name="Hahn M.W."/>
            <person name="Schmidt J."/>
            <person name="Koll U."/>
            <person name="Rohde M."/>
            <person name="Verbag S."/>
            <person name="Pitt A."/>
            <person name="Nakai R."/>
            <person name="Naganuma T."/>
            <person name="Lang E."/>
        </authorList>
    </citation>
    <scope>NUCLEOTIDE SEQUENCE [LARGE SCALE GENOMIC DNA]</scope>
    <source>
        <strain evidence="3 4">MWH-Nonnen-W8red</strain>
    </source>
</reference>
<feature type="domain" description="Thioredoxin-like fold" evidence="2">
    <location>
        <begin position="193"/>
        <end position="357"/>
    </location>
</feature>